<feature type="region of interest" description="Disordered" evidence="6">
    <location>
        <begin position="424"/>
        <end position="447"/>
    </location>
</feature>
<feature type="compositionally biased region" description="Polar residues" evidence="6">
    <location>
        <begin position="432"/>
        <end position="447"/>
    </location>
</feature>
<feature type="transmembrane region" description="Helical" evidence="7">
    <location>
        <begin position="125"/>
        <end position="156"/>
    </location>
</feature>
<gene>
    <name evidence="9" type="ORF">K490DRAFT_67828</name>
</gene>
<dbReference type="AlphaFoldDB" id="A0A9P4LUY4"/>
<dbReference type="GO" id="GO:0016020">
    <property type="term" value="C:membrane"/>
    <property type="evidence" value="ECO:0007669"/>
    <property type="project" value="UniProtKB-SubCell"/>
</dbReference>
<keyword evidence="2 7" id="KW-0812">Transmembrane</keyword>
<sequence>MARETINLGLPYGLALPLSLLANVMIWMRFYVRVRIMKVKPFLEDWLAFVSCMIFSALSLAASVEIENGMGLHIKELEDRPDEIIQLAKFEWAGEWITLVVTSLTKLSILLLYRRVFAIKRPILLITNALIIFIPLYNIPIVGSIIFSCSPVSFYWTRYLPQTPTSDPQAAGTCTISIVLLYYLITIFNVITDFAILALPILALRHTRIQRRKRLALTVLFALGSSPGLVAIARFAIAHHLASEDFSYWMWPESVVLELECWLGLICVCLPSLVPLLMVWWPGVWEDGTEGRDSGPDDHIGIRDSVIARVFRSLSLSRGRSNKVIKSGAARSRVSRISMLAPARSRALGESDWAELRSMSSRTEIGGVSDREVDLEAAMGRRRDNGDGAAGDDAREAIEMVIEDLVRAPVLSKKPKMEVLECEIGSVEQAEGEQNTTTGESSSKPAR</sequence>
<reference evidence="9" key="1">
    <citation type="journal article" date="2020" name="Stud. Mycol.">
        <title>101 Dothideomycetes genomes: a test case for predicting lifestyles and emergence of pathogens.</title>
        <authorList>
            <person name="Haridas S."/>
            <person name="Albert R."/>
            <person name="Binder M."/>
            <person name="Bloem J."/>
            <person name="Labutti K."/>
            <person name="Salamov A."/>
            <person name="Andreopoulos B."/>
            <person name="Baker S."/>
            <person name="Barry K."/>
            <person name="Bills G."/>
            <person name="Bluhm B."/>
            <person name="Cannon C."/>
            <person name="Castanera R."/>
            <person name="Culley D."/>
            <person name="Daum C."/>
            <person name="Ezra D."/>
            <person name="Gonzalez J."/>
            <person name="Henrissat B."/>
            <person name="Kuo A."/>
            <person name="Liang C."/>
            <person name="Lipzen A."/>
            <person name="Lutzoni F."/>
            <person name="Magnuson J."/>
            <person name="Mondo S."/>
            <person name="Nolan M."/>
            <person name="Ohm R."/>
            <person name="Pangilinan J."/>
            <person name="Park H.-J."/>
            <person name="Ramirez L."/>
            <person name="Alfaro M."/>
            <person name="Sun H."/>
            <person name="Tritt A."/>
            <person name="Yoshinaga Y."/>
            <person name="Zwiers L.-H."/>
            <person name="Turgeon B."/>
            <person name="Goodwin S."/>
            <person name="Spatafora J."/>
            <person name="Crous P."/>
            <person name="Grigoriev I."/>
        </authorList>
    </citation>
    <scope>NUCLEOTIDE SEQUENCE</scope>
    <source>
        <strain evidence="9">CBS 121410</strain>
    </source>
</reference>
<dbReference type="PANTHER" id="PTHR33048:SF47">
    <property type="entry name" value="INTEGRAL MEMBRANE PROTEIN-RELATED"/>
    <property type="match status" value="1"/>
</dbReference>
<evidence type="ECO:0000256" key="3">
    <source>
        <dbReference type="ARBA" id="ARBA00022989"/>
    </source>
</evidence>
<keyword evidence="3 7" id="KW-1133">Transmembrane helix</keyword>
<dbReference type="InterPro" id="IPR052337">
    <property type="entry name" value="SAT4-like"/>
</dbReference>
<comment type="subcellular location">
    <subcellularLocation>
        <location evidence="1">Membrane</location>
        <topology evidence="1">Multi-pass membrane protein</topology>
    </subcellularLocation>
</comment>
<feature type="transmembrane region" description="Helical" evidence="7">
    <location>
        <begin position="46"/>
        <end position="64"/>
    </location>
</feature>
<name>A0A9P4LUY4_9PEZI</name>
<dbReference type="Proteomes" id="UP000799776">
    <property type="component" value="Unassembled WGS sequence"/>
</dbReference>
<evidence type="ECO:0000256" key="5">
    <source>
        <dbReference type="ARBA" id="ARBA00038359"/>
    </source>
</evidence>
<evidence type="ECO:0000259" key="8">
    <source>
        <dbReference type="Pfam" id="PF20684"/>
    </source>
</evidence>
<accession>A0A9P4LUY4</accession>
<feature type="domain" description="Rhodopsin" evidence="8">
    <location>
        <begin position="28"/>
        <end position="277"/>
    </location>
</feature>
<evidence type="ECO:0000256" key="6">
    <source>
        <dbReference type="SAM" id="MobiDB-lite"/>
    </source>
</evidence>
<evidence type="ECO:0000256" key="2">
    <source>
        <dbReference type="ARBA" id="ARBA00022692"/>
    </source>
</evidence>
<feature type="transmembrane region" description="Helical" evidence="7">
    <location>
        <begin position="215"/>
        <end position="242"/>
    </location>
</feature>
<proteinExistence type="inferred from homology"/>
<feature type="transmembrane region" description="Helical" evidence="7">
    <location>
        <begin position="96"/>
        <end position="113"/>
    </location>
</feature>
<dbReference type="Pfam" id="PF20684">
    <property type="entry name" value="Fung_rhodopsin"/>
    <property type="match status" value="1"/>
</dbReference>
<keyword evidence="10" id="KW-1185">Reference proteome</keyword>
<evidence type="ECO:0000256" key="1">
    <source>
        <dbReference type="ARBA" id="ARBA00004141"/>
    </source>
</evidence>
<feature type="transmembrane region" description="Helical" evidence="7">
    <location>
        <begin position="176"/>
        <end position="203"/>
    </location>
</feature>
<dbReference type="InterPro" id="IPR049326">
    <property type="entry name" value="Rhodopsin_dom_fungi"/>
</dbReference>
<protein>
    <recommendedName>
        <fullName evidence="8">Rhodopsin domain-containing protein</fullName>
    </recommendedName>
</protein>
<dbReference type="EMBL" id="ML978731">
    <property type="protein sequence ID" value="KAF2085412.1"/>
    <property type="molecule type" value="Genomic_DNA"/>
</dbReference>
<evidence type="ECO:0000256" key="4">
    <source>
        <dbReference type="ARBA" id="ARBA00023136"/>
    </source>
</evidence>
<organism evidence="9 10">
    <name type="scientific">Saccharata proteae CBS 121410</name>
    <dbReference type="NCBI Taxonomy" id="1314787"/>
    <lineage>
        <taxon>Eukaryota</taxon>
        <taxon>Fungi</taxon>
        <taxon>Dikarya</taxon>
        <taxon>Ascomycota</taxon>
        <taxon>Pezizomycotina</taxon>
        <taxon>Dothideomycetes</taxon>
        <taxon>Dothideomycetes incertae sedis</taxon>
        <taxon>Botryosphaeriales</taxon>
        <taxon>Saccharataceae</taxon>
        <taxon>Saccharata</taxon>
    </lineage>
</organism>
<evidence type="ECO:0000313" key="10">
    <source>
        <dbReference type="Proteomes" id="UP000799776"/>
    </source>
</evidence>
<comment type="similarity">
    <text evidence="5">Belongs to the SAT4 family.</text>
</comment>
<dbReference type="OrthoDB" id="444631at2759"/>
<feature type="transmembrane region" description="Helical" evidence="7">
    <location>
        <begin position="262"/>
        <end position="282"/>
    </location>
</feature>
<comment type="caution">
    <text evidence="9">The sequence shown here is derived from an EMBL/GenBank/DDBJ whole genome shotgun (WGS) entry which is preliminary data.</text>
</comment>
<dbReference type="PANTHER" id="PTHR33048">
    <property type="entry name" value="PTH11-LIKE INTEGRAL MEMBRANE PROTEIN (AFU_ORTHOLOGUE AFUA_5G11245)"/>
    <property type="match status" value="1"/>
</dbReference>
<keyword evidence="4 7" id="KW-0472">Membrane</keyword>
<feature type="transmembrane region" description="Helical" evidence="7">
    <location>
        <begin position="12"/>
        <end position="34"/>
    </location>
</feature>
<evidence type="ECO:0000313" key="9">
    <source>
        <dbReference type="EMBL" id="KAF2085412.1"/>
    </source>
</evidence>
<evidence type="ECO:0000256" key="7">
    <source>
        <dbReference type="SAM" id="Phobius"/>
    </source>
</evidence>